<evidence type="ECO:0000313" key="2">
    <source>
        <dbReference type="Proteomes" id="UP000420562"/>
    </source>
</evidence>
<dbReference type="Gene3D" id="3.30.920.30">
    <property type="entry name" value="Hypothetical protein"/>
    <property type="match status" value="1"/>
</dbReference>
<accession>A0A7J4ZR44</accession>
<comment type="caution">
    <text evidence="1">The sequence shown here is derived from an EMBL/GenBank/DDBJ whole genome shotgun (WGS) entry which is preliminary data.</text>
</comment>
<dbReference type="InterPro" id="IPR038570">
    <property type="entry name" value="HicA_sf"/>
</dbReference>
<gene>
    <name evidence="1" type="ORF">F6V25_07620</name>
</gene>
<proteinExistence type="predicted"/>
<dbReference type="AlphaFoldDB" id="A0A7J4ZR44"/>
<sequence>MTTADKTLERMRNNPRDWRIGDLISVAERYGVEVRNNGGSHHVFSTRGIAESLCVPAHRPIKPVYVKNLVSMIDAIRENTP</sequence>
<dbReference type="Proteomes" id="UP000420562">
    <property type="component" value="Unassembled WGS sequence"/>
</dbReference>
<reference evidence="1 2" key="1">
    <citation type="submission" date="2019-09" db="EMBL/GenBank/DDBJ databases">
        <title>Geobacter sp. Red96, a novel strain isolated from paddy soil.</title>
        <authorList>
            <person name="Xu Z."/>
            <person name="Masuda Y."/>
            <person name="Itoh H."/>
            <person name="Senoo K."/>
        </authorList>
    </citation>
    <scope>NUCLEOTIDE SEQUENCE [LARGE SCALE GENOMIC DNA]</scope>
    <source>
        <strain evidence="1 2">Red96</strain>
    </source>
</reference>
<name>A0A7J4ZR44_9BACT</name>
<keyword evidence="2" id="KW-1185">Reference proteome</keyword>
<protein>
    <submittedName>
        <fullName evidence="1">Type II toxin-antitoxin system HicA family toxin</fullName>
    </submittedName>
</protein>
<organism evidence="1 2">
    <name type="scientific">Oryzomonas japonica</name>
    <dbReference type="NCBI Taxonomy" id="2603858"/>
    <lineage>
        <taxon>Bacteria</taxon>
        <taxon>Pseudomonadati</taxon>
        <taxon>Thermodesulfobacteriota</taxon>
        <taxon>Desulfuromonadia</taxon>
        <taxon>Geobacterales</taxon>
        <taxon>Geobacteraceae</taxon>
        <taxon>Oryzomonas</taxon>
    </lineage>
</organism>
<dbReference type="EMBL" id="VZQZ01000004">
    <property type="protein sequence ID" value="KAB0665583.1"/>
    <property type="molecule type" value="Genomic_DNA"/>
</dbReference>
<evidence type="ECO:0000313" key="1">
    <source>
        <dbReference type="EMBL" id="KAB0665583.1"/>
    </source>
</evidence>
<dbReference type="SUPFAM" id="SSF54786">
    <property type="entry name" value="YcfA/nrd intein domain"/>
    <property type="match status" value="1"/>
</dbReference>